<protein>
    <recommendedName>
        <fullName evidence="3">AAA domain containing protein</fullName>
    </recommendedName>
</protein>
<dbReference type="VEuPathDB" id="TriTrypDB:ADEAN_000677000"/>
<evidence type="ECO:0000313" key="1">
    <source>
        <dbReference type="EMBL" id="CAD2219268.1"/>
    </source>
</evidence>
<dbReference type="EMBL" id="LR877157">
    <property type="protein sequence ID" value="CAD2219268.1"/>
    <property type="molecule type" value="Genomic_DNA"/>
</dbReference>
<dbReference type="Proteomes" id="UP000515908">
    <property type="component" value="Chromosome 13"/>
</dbReference>
<accession>A0A7G2CHC0</accession>
<dbReference type="SUPFAM" id="SSF52540">
    <property type="entry name" value="P-loop containing nucleoside triphosphate hydrolases"/>
    <property type="match status" value="1"/>
</dbReference>
<gene>
    <name evidence="1" type="ORF">ADEAN_000677000</name>
</gene>
<evidence type="ECO:0008006" key="3">
    <source>
        <dbReference type="Google" id="ProtNLM"/>
    </source>
</evidence>
<dbReference type="Gene3D" id="3.40.50.300">
    <property type="entry name" value="P-loop containing nucleotide triphosphate hydrolases"/>
    <property type="match status" value="1"/>
</dbReference>
<name>A0A7G2CHC0_9TRYP</name>
<proteinExistence type="predicted"/>
<dbReference type="InterPro" id="IPR027417">
    <property type="entry name" value="P-loop_NTPase"/>
</dbReference>
<reference evidence="1 2" key="1">
    <citation type="submission" date="2020-08" db="EMBL/GenBank/DDBJ databases">
        <authorList>
            <person name="Newling K."/>
            <person name="Davey J."/>
            <person name="Forrester S."/>
        </authorList>
    </citation>
    <scope>NUCLEOTIDE SEQUENCE [LARGE SCALE GENOMIC DNA]</scope>
    <source>
        <strain evidence="2">Crithidia deanei Carvalho (ATCC PRA-265)</strain>
    </source>
</reference>
<dbReference type="OrthoDB" id="10263927at2759"/>
<dbReference type="PANTHER" id="PTHR33477:SF3">
    <property type="entry name" value="P-LOOP NTPASE DOMAIN-CONTAINING PROTEIN LPA1 HOMOLOG 1"/>
    <property type="match status" value="1"/>
</dbReference>
<sequence length="421" mass="47186">MEGNMSISVSELASYLLERAVYILISGAEPVLLHKYQLRRLVLLCGTKLHKVELVVNDIFQQVCRLYFDGAGDEKGVGLKCYECPKNAERFFEVEVSRFARGECSNEAEPLREIDLRRDVLLEQYSRALRQQENPNDPPSPSGPPVAVKYVFWVNYKSIFNKIISASLTRFLAGAFITVQPTLRWQSALAVLQPSFATHGHPDTRQGGSIPCVVFIGGASGSGKSTLSSTLSLRLGITHVLSTDNVRELVRWESTHSQTGEVPPPELFVSTYEAFRADPSNQNPTEEEVVEAYKRQCGCILKKLRDIIFCIVVQQRKSIIVEGVHLLPDFISELSSEIRRGENNNVAVISTLVYIKDEEKHKERFFCALEEYEPPSLQQQVRRLFPIHSNDSNLLGKTGGSAECGAPQGDILHTVVQKHQR</sequence>
<evidence type="ECO:0000313" key="2">
    <source>
        <dbReference type="Proteomes" id="UP000515908"/>
    </source>
</evidence>
<keyword evidence="2" id="KW-1185">Reference proteome</keyword>
<organism evidence="1 2">
    <name type="scientific">Angomonas deanei</name>
    <dbReference type="NCBI Taxonomy" id="59799"/>
    <lineage>
        <taxon>Eukaryota</taxon>
        <taxon>Discoba</taxon>
        <taxon>Euglenozoa</taxon>
        <taxon>Kinetoplastea</taxon>
        <taxon>Metakinetoplastina</taxon>
        <taxon>Trypanosomatida</taxon>
        <taxon>Trypanosomatidae</taxon>
        <taxon>Strigomonadinae</taxon>
        <taxon>Angomonas</taxon>
    </lineage>
</organism>
<dbReference type="AlphaFoldDB" id="A0A7G2CHC0"/>
<dbReference type="PANTHER" id="PTHR33477">
    <property type="entry name" value="P-LOOP NTPASE DOMAIN-CONTAINING PROTEIN LPA1 HOMOLOG 1"/>
    <property type="match status" value="1"/>
</dbReference>